<comment type="subcellular location">
    <subcellularLocation>
        <location evidence="1">Plastid</location>
        <location evidence="1">Chloroplast thylakoid membrane</location>
    </subcellularLocation>
</comment>
<comment type="similarity">
    <text evidence="2">Belongs to the psbR family.</text>
</comment>
<evidence type="ECO:0000313" key="12">
    <source>
        <dbReference type="Proteomes" id="UP000815325"/>
    </source>
</evidence>
<keyword evidence="3" id="KW-0150">Chloroplast</keyword>
<reference evidence="11" key="1">
    <citation type="submission" date="2017-08" db="EMBL/GenBank/DDBJ databases">
        <authorList>
            <person name="Polle J.E."/>
            <person name="Barry K."/>
            <person name="Cushman J."/>
            <person name="Schmutz J."/>
            <person name="Tran D."/>
            <person name="Hathwaick L.T."/>
            <person name="Yim W.C."/>
            <person name="Jenkins J."/>
            <person name="Mckie-Krisberg Z.M."/>
            <person name="Prochnik S."/>
            <person name="Lindquist E."/>
            <person name="Dockter R.B."/>
            <person name="Adam C."/>
            <person name="Molina H."/>
            <person name="Bunkerborg J."/>
            <person name="Jin E."/>
            <person name="Buchheim M."/>
            <person name="Magnuson J."/>
        </authorList>
    </citation>
    <scope>NUCLEOTIDE SEQUENCE</scope>
    <source>
        <strain evidence="11">CCAP 19/18</strain>
    </source>
</reference>
<protein>
    <submittedName>
        <fullName evidence="11">Photosystem II 10 kDa polypeptide PsbR-domain-containing protein</fullName>
    </submittedName>
</protein>
<evidence type="ECO:0000256" key="7">
    <source>
        <dbReference type="ARBA" id="ARBA00023078"/>
    </source>
</evidence>
<organism evidence="11 12">
    <name type="scientific">Dunaliella salina</name>
    <name type="common">Green alga</name>
    <name type="synonym">Protococcus salinus</name>
    <dbReference type="NCBI Taxonomy" id="3046"/>
    <lineage>
        <taxon>Eukaryota</taxon>
        <taxon>Viridiplantae</taxon>
        <taxon>Chlorophyta</taxon>
        <taxon>core chlorophytes</taxon>
        <taxon>Chlorophyceae</taxon>
        <taxon>CS clade</taxon>
        <taxon>Chlamydomonadales</taxon>
        <taxon>Dunaliellaceae</taxon>
        <taxon>Dunaliella</taxon>
    </lineage>
</organism>
<comment type="caution">
    <text evidence="11">The sequence shown here is derived from an EMBL/GenBank/DDBJ whole genome shotgun (WGS) entry which is preliminary data.</text>
</comment>
<feature type="transmembrane region" description="Helical" evidence="10">
    <location>
        <begin position="118"/>
        <end position="137"/>
    </location>
</feature>
<keyword evidence="9" id="KW-0604">Photosystem II</keyword>
<name>A0ABQ7GMG3_DUNSA</name>
<dbReference type="InterPro" id="IPR006814">
    <property type="entry name" value="PSII_PsbR"/>
</dbReference>
<keyword evidence="4" id="KW-0602">Photosynthesis</keyword>
<evidence type="ECO:0000256" key="4">
    <source>
        <dbReference type="ARBA" id="ARBA00022531"/>
    </source>
</evidence>
<evidence type="ECO:0000256" key="3">
    <source>
        <dbReference type="ARBA" id="ARBA00022528"/>
    </source>
</evidence>
<keyword evidence="5" id="KW-0934">Plastid</keyword>
<evidence type="ECO:0000256" key="2">
    <source>
        <dbReference type="ARBA" id="ARBA00006659"/>
    </source>
</evidence>
<evidence type="ECO:0000256" key="9">
    <source>
        <dbReference type="ARBA" id="ARBA00023276"/>
    </source>
</evidence>
<evidence type="ECO:0000313" key="11">
    <source>
        <dbReference type="EMBL" id="KAF5835798.1"/>
    </source>
</evidence>
<evidence type="ECO:0000256" key="5">
    <source>
        <dbReference type="ARBA" id="ARBA00022640"/>
    </source>
</evidence>
<evidence type="ECO:0000256" key="1">
    <source>
        <dbReference type="ARBA" id="ARBA00004334"/>
    </source>
</evidence>
<proteinExistence type="inferred from homology"/>
<evidence type="ECO:0000256" key="6">
    <source>
        <dbReference type="ARBA" id="ARBA00022946"/>
    </source>
</evidence>
<gene>
    <name evidence="11" type="ORF">DUNSADRAFT_6887</name>
</gene>
<dbReference type="PANTHER" id="PTHR34369">
    <property type="entry name" value="PHOTOSYSTEM II 10 KDA POLYPEPTIDE, CHLOROPLASTIC"/>
    <property type="match status" value="1"/>
</dbReference>
<keyword evidence="10" id="KW-1133">Transmembrane helix</keyword>
<dbReference type="Proteomes" id="UP000815325">
    <property type="component" value="Unassembled WGS sequence"/>
</dbReference>
<keyword evidence="8 10" id="KW-0472">Membrane</keyword>
<keyword evidence="7" id="KW-0793">Thylakoid</keyword>
<sequence>MAALSGKQMQLSLKPQLPLRSSRQQVVKPVASGGEKVDIRTKGLNSIENDVVQQNLMGRSRYMKKKDWRDSQGRKGKGYGVYRFEDKYGANVDGYSPIYTPDQWTADGQIYKLGTKGLIAWAGLILVLLAVGVNLVVSTSQLSS</sequence>
<dbReference type="PANTHER" id="PTHR34369:SF7">
    <property type="entry name" value="PHOTOSYSTEM II 10 KDA POLYPEPTIDE, CHLOROPLASTIC"/>
    <property type="match status" value="1"/>
</dbReference>
<keyword evidence="6" id="KW-0809">Transit peptide</keyword>
<dbReference type="EMBL" id="MU069688">
    <property type="protein sequence ID" value="KAF5835798.1"/>
    <property type="molecule type" value="Genomic_DNA"/>
</dbReference>
<evidence type="ECO:0000256" key="8">
    <source>
        <dbReference type="ARBA" id="ARBA00023136"/>
    </source>
</evidence>
<dbReference type="Pfam" id="PF04725">
    <property type="entry name" value="PsbR"/>
    <property type="match status" value="1"/>
</dbReference>
<keyword evidence="10" id="KW-0812">Transmembrane</keyword>
<accession>A0ABQ7GMG3</accession>
<evidence type="ECO:0000256" key="10">
    <source>
        <dbReference type="SAM" id="Phobius"/>
    </source>
</evidence>
<keyword evidence="12" id="KW-1185">Reference proteome</keyword>